<dbReference type="Gramene" id="BGIOSGA026975-TA">
    <property type="protein sequence ID" value="BGIOSGA026975-PA"/>
    <property type="gene ID" value="BGIOSGA026975"/>
</dbReference>
<organism evidence="2 3">
    <name type="scientific">Oryza sativa subsp. indica</name>
    <name type="common">Rice</name>
    <dbReference type="NCBI Taxonomy" id="39946"/>
    <lineage>
        <taxon>Eukaryota</taxon>
        <taxon>Viridiplantae</taxon>
        <taxon>Streptophyta</taxon>
        <taxon>Embryophyta</taxon>
        <taxon>Tracheophyta</taxon>
        <taxon>Spermatophyta</taxon>
        <taxon>Magnoliopsida</taxon>
        <taxon>Liliopsida</taxon>
        <taxon>Poales</taxon>
        <taxon>Poaceae</taxon>
        <taxon>BOP clade</taxon>
        <taxon>Oryzoideae</taxon>
        <taxon>Oryzeae</taxon>
        <taxon>Oryzinae</taxon>
        <taxon>Oryza</taxon>
        <taxon>Oryza sativa</taxon>
    </lineage>
</organism>
<feature type="region of interest" description="Disordered" evidence="1">
    <location>
        <begin position="80"/>
        <end position="110"/>
    </location>
</feature>
<reference evidence="2 3" key="1">
    <citation type="journal article" date="2005" name="PLoS Biol.">
        <title>The genomes of Oryza sativa: a history of duplications.</title>
        <authorList>
            <person name="Yu J."/>
            <person name="Wang J."/>
            <person name="Lin W."/>
            <person name="Li S."/>
            <person name="Li H."/>
            <person name="Zhou J."/>
            <person name="Ni P."/>
            <person name="Dong W."/>
            <person name="Hu S."/>
            <person name="Zeng C."/>
            <person name="Zhang J."/>
            <person name="Zhang Y."/>
            <person name="Li R."/>
            <person name="Xu Z."/>
            <person name="Li S."/>
            <person name="Li X."/>
            <person name="Zheng H."/>
            <person name="Cong L."/>
            <person name="Lin L."/>
            <person name="Yin J."/>
            <person name="Geng J."/>
            <person name="Li G."/>
            <person name="Shi J."/>
            <person name="Liu J."/>
            <person name="Lv H."/>
            <person name="Li J."/>
            <person name="Wang J."/>
            <person name="Deng Y."/>
            <person name="Ran L."/>
            <person name="Shi X."/>
            <person name="Wang X."/>
            <person name="Wu Q."/>
            <person name="Li C."/>
            <person name="Ren X."/>
            <person name="Wang J."/>
            <person name="Wang X."/>
            <person name="Li D."/>
            <person name="Liu D."/>
            <person name="Zhang X."/>
            <person name="Ji Z."/>
            <person name="Zhao W."/>
            <person name="Sun Y."/>
            <person name="Zhang Z."/>
            <person name="Bao J."/>
            <person name="Han Y."/>
            <person name="Dong L."/>
            <person name="Ji J."/>
            <person name="Chen P."/>
            <person name="Wu S."/>
            <person name="Liu J."/>
            <person name="Xiao Y."/>
            <person name="Bu D."/>
            <person name="Tan J."/>
            <person name="Yang L."/>
            <person name="Ye C."/>
            <person name="Zhang J."/>
            <person name="Xu J."/>
            <person name="Zhou Y."/>
            <person name="Yu Y."/>
            <person name="Zhang B."/>
            <person name="Zhuang S."/>
            <person name="Wei H."/>
            <person name="Liu B."/>
            <person name="Lei M."/>
            <person name="Yu H."/>
            <person name="Li Y."/>
            <person name="Xu H."/>
            <person name="Wei S."/>
            <person name="He X."/>
            <person name="Fang L."/>
            <person name="Zhang Z."/>
            <person name="Zhang Y."/>
            <person name="Huang X."/>
            <person name="Su Z."/>
            <person name="Tong W."/>
            <person name="Li J."/>
            <person name="Tong Z."/>
            <person name="Li S."/>
            <person name="Ye J."/>
            <person name="Wang L."/>
            <person name="Fang L."/>
            <person name="Lei T."/>
            <person name="Chen C."/>
            <person name="Chen H."/>
            <person name="Xu Z."/>
            <person name="Li H."/>
            <person name="Huang H."/>
            <person name="Zhang F."/>
            <person name="Xu H."/>
            <person name="Li N."/>
            <person name="Zhao C."/>
            <person name="Li S."/>
            <person name="Dong L."/>
            <person name="Huang Y."/>
            <person name="Li L."/>
            <person name="Xi Y."/>
            <person name="Qi Q."/>
            <person name="Li W."/>
            <person name="Zhang B."/>
            <person name="Hu W."/>
            <person name="Zhang Y."/>
            <person name="Tian X."/>
            <person name="Jiao Y."/>
            <person name="Liang X."/>
            <person name="Jin J."/>
            <person name="Gao L."/>
            <person name="Zheng W."/>
            <person name="Hao B."/>
            <person name="Liu S."/>
            <person name="Wang W."/>
            <person name="Yuan L."/>
            <person name="Cao M."/>
            <person name="McDermott J."/>
            <person name="Samudrala R."/>
            <person name="Wang J."/>
            <person name="Wong G.K."/>
            <person name="Yang H."/>
        </authorList>
    </citation>
    <scope>NUCLEOTIDE SEQUENCE [LARGE SCALE GENOMIC DNA]</scope>
    <source>
        <strain evidence="3">cv. 93-11</strain>
    </source>
</reference>
<proteinExistence type="predicted"/>
<protein>
    <submittedName>
        <fullName evidence="2">Uncharacterized protein</fullName>
    </submittedName>
</protein>
<feature type="compositionally biased region" description="Low complexity" evidence="1">
    <location>
        <begin position="81"/>
        <end position="110"/>
    </location>
</feature>
<keyword evidence="3" id="KW-1185">Reference proteome</keyword>
<name>B8BAS7_ORYSI</name>
<dbReference type="HOGENOM" id="CLU_2240950_0_0_1"/>
<sequence>MARPARRPHRLTDAATDDVDLAALGCFLHCLQLSNINGAEITVTSIADQLPALVTGLPKLSQRRIRRQLLEVNLEAPIGSRMMGGRQQGGNDDFPSLPSSPYLDSLLHRK</sequence>
<dbReference type="EMBL" id="CM000133">
    <property type="protein sequence ID" value="EEC83578.1"/>
    <property type="molecule type" value="Genomic_DNA"/>
</dbReference>
<evidence type="ECO:0000313" key="2">
    <source>
        <dbReference type="EMBL" id="EEC83578.1"/>
    </source>
</evidence>
<dbReference type="OMA" id="CFLHCLQ"/>
<dbReference type="AlphaFoldDB" id="B8BAS7"/>
<evidence type="ECO:0000256" key="1">
    <source>
        <dbReference type="SAM" id="MobiDB-lite"/>
    </source>
</evidence>
<evidence type="ECO:0000313" key="3">
    <source>
        <dbReference type="Proteomes" id="UP000007015"/>
    </source>
</evidence>
<accession>B8BAS7</accession>
<gene>
    <name evidence="2" type="ORF">OsI_29237</name>
</gene>
<dbReference type="Proteomes" id="UP000007015">
    <property type="component" value="Chromosome 8"/>
</dbReference>